<dbReference type="Gene3D" id="1.10.1740.10">
    <property type="match status" value="1"/>
</dbReference>
<dbReference type="AlphaFoldDB" id="A0A5C5YPD6"/>
<dbReference type="InterPro" id="IPR014331">
    <property type="entry name" value="RNA_pol_sigma70_ECF_RHOBA"/>
</dbReference>
<dbReference type="InterPro" id="IPR013324">
    <property type="entry name" value="RNA_pol_sigma_r3/r4-like"/>
</dbReference>
<reference evidence="7 8" key="1">
    <citation type="submission" date="2019-02" db="EMBL/GenBank/DDBJ databases">
        <title>Deep-cultivation of Planctomycetes and their phenomic and genomic characterization uncovers novel biology.</title>
        <authorList>
            <person name="Wiegand S."/>
            <person name="Jogler M."/>
            <person name="Boedeker C."/>
            <person name="Pinto D."/>
            <person name="Vollmers J."/>
            <person name="Rivas-Marin E."/>
            <person name="Kohn T."/>
            <person name="Peeters S.H."/>
            <person name="Heuer A."/>
            <person name="Rast P."/>
            <person name="Oberbeckmann S."/>
            <person name="Bunk B."/>
            <person name="Jeske O."/>
            <person name="Meyerdierks A."/>
            <person name="Storesund J.E."/>
            <person name="Kallscheuer N."/>
            <person name="Luecker S."/>
            <person name="Lage O.M."/>
            <person name="Pohl T."/>
            <person name="Merkel B.J."/>
            <person name="Hornburger P."/>
            <person name="Mueller R.-W."/>
            <person name="Bruemmer F."/>
            <person name="Labrenz M."/>
            <person name="Spormann A.M."/>
            <person name="Op Den Camp H."/>
            <person name="Overmann J."/>
            <person name="Amann R."/>
            <person name="Jetten M.S.M."/>
            <person name="Mascher T."/>
            <person name="Medema M.H."/>
            <person name="Devos D.P."/>
            <person name="Kaster A.-K."/>
            <person name="Ovreas L."/>
            <person name="Rohde M."/>
            <person name="Galperin M.Y."/>
            <person name="Jogler C."/>
        </authorList>
    </citation>
    <scope>NUCLEOTIDE SEQUENCE [LARGE SCALE GENOMIC DNA]</scope>
    <source>
        <strain evidence="7 8">Pla123a</strain>
    </source>
</reference>
<dbReference type="InterPro" id="IPR013325">
    <property type="entry name" value="RNA_pol_sigma_r2"/>
</dbReference>
<gene>
    <name evidence="7" type="primary">cnrH_1</name>
    <name evidence="7" type="ORF">Pla123a_22450</name>
</gene>
<evidence type="ECO:0000256" key="3">
    <source>
        <dbReference type="ARBA" id="ARBA00023082"/>
    </source>
</evidence>
<dbReference type="PANTHER" id="PTHR43133:SF51">
    <property type="entry name" value="RNA POLYMERASE SIGMA FACTOR"/>
    <property type="match status" value="1"/>
</dbReference>
<keyword evidence="8" id="KW-1185">Reference proteome</keyword>
<dbReference type="PANTHER" id="PTHR43133">
    <property type="entry name" value="RNA POLYMERASE ECF-TYPE SIGMA FACTO"/>
    <property type="match status" value="1"/>
</dbReference>
<dbReference type="Pfam" id="PF08281">
    <property type="entry name" value="Sigma70_r4_2"/>
    <property type="match status" value="1"/>
</dbReference>
<dbReference type="EMBL" id="SJPO01000005">
    <property type="protein sequence ID" value="TWT76822.1"/>
    <property type="molecule type" value="Genomic_DNA"/>
</dbReference>
<dbReference type="GO" id="GO:0003677">
    <property type="term" value="F:DNA binding"/>
    <property type="evidence" value="ECO:0007669"/>
    <property type="project" value="InterPro"/>
</dbReference>
<dbReference type="NCBIfam" id="TIGR02937">
    <property type="entry name" value="sigma70-ECF"/>
    <property type="match status" value="1"/>
</dbReference>
<sequence>MAERPDETDSRCDFAALWAESYSRLRTYVRIFVPSVHDADDVMQETAMAIARDFEKYDPQRPFLEWAVGVARNRVFEHFRKRDRDKRMVFDVETVQHIEASFLAAESKFDNYHDALESCLKQLPERARRLIDLRYLACNSVEEISAKLGLTVRSVYTRLSQVRYGLKQCIGRRMKLSGDAT</sequence>
<name>A0A5C5YPD6_9BACT</name>
<dbReference type="NCBIfam" id="TIGR02989">
    <property type="entry name" value="Sig-70_gvs1"/>
    <property type="match status" value="1"/>
</dbReference>
<evidence type="ECO:0000256" key="2">
    <source>
        <dbReference type="ARBA" id="ARBA00023015"/>
    </source>
</evidence>
<evidence type="ECO:0000256" key="4">
    <source>
        <dbReference type="ARBA" id="ARBA00023163"/>
    </source>
</evidence>
<comment type="caution">
    <text evidence="7">The sequence shown here is derived from an EMBL/GenBank/DDBJ whole genome shotgun (WGS) entry which is preliminary data.</text>
</comment>
<protein>
    <submittedName>
        <fullName evidence="7">RNA polymerase sigma factor CnrH</fullName>
    </submittedName>
</protein>
<dbReference type="RefSeq" id="WP_197527875.1">
    <property type="nucleotide sequence ID" value="NZ_SJPO01000005.1"/>
</dbReference>
<dbReference type="SUPFAM" id="SSF88659">
    <property type="entry name" value="Sigma3 and sigma4 domains of RNA polymerase sigma factors"/>
    <property type="match status" value="1"/>
</dbReference>
<dbReference type="InterPro" id="IPR007627">
    <property type="entry name" value="RNA_pol_sigma70_r2"/>
</dbReference>
<dbReference type="InterPro" id="IPR014284">
    <property type="entry name" value="RNA_pol_sigma-70_dom"/>
</dbReference>
<comment type="similarity">
    <text evidence="1">Belongs to the sigma-70 factor family. ECF subfamily.</text>
</comment>
<dbReference type="GO" id="GO:0016987">
    <property type="term" value="F:sigma factor activity"/>
    <property type="evidence" value="ECO:0007669"/>
    <property type="project" value="UniProtKB-KW"/>
</dbReference>
<dbReference type="Gene3D" id="1.10.10.10">
    <property type="entry name" value="Winged helix-like DNA-binding domain superfamily/Winged helix DNA-binding domain"/>
    <property type="match status" value="1"/>
</dbReference>
<evidence type="ECO:0000256" key="1">
    <source>
        <dbReference type="ARBA" id="ARBA00010641"/>
    </source>
</evidence>
<evidence type="ECO:0000259" key="6">
    <source>
        <dbReference type="Pfam" id="PF08281"/>
    </source>
</evidence>
<dbReference type="InterPro" id="IPR013249">
    <property type="entry name" value="RNA_pol_sigma70_r4_t2"/>
</dbReference>
<dbReference type="InterPro" id="IPR036388">
    <property type="entry name" value="WH-like_DNA-bd_sf"/>
</dbReference>
<keyword evidence="3" id="KW-0731">Sigma factor</keyword>
<dbReference type="Proteomes" id="UP000318478">
    <property type="component" value="Unassembled WGS sequence"/>
</dbReference>
<dbReference type="SUPFAM" id="SSF88946">
    <property type="entry name" value="Sigma2 domain of RNA polymerase sigma factors"/>
    <property type="match status" value="1"/>
</dbReference>
<keyword evidence="2" id="KW-0805">Transcription regulation</keyword>
<dbReference type="InterPro" id="IPR039425">
    <property type="entry name" value="RNA_pol_sigma-70-like"/>
</dbReference>
<evidence type="ECO:0000259" key="5">
    <source>
        <dbReference type="Pfam" id="PF04542"/>
    </source>
</evidence>
<evidence type="ECO:0000313" key="7">
    <source>
        <dbReference type="EMBL" id="TWT76822.1"/>
    </source>
</evidence>
<organism evidence="7 8">
    <name type="scientific">Posidoniimonas polymericola</name>
    <dbReference type="NCBI Taxonomy" id="2528002"/>
    <lineage>
        <taxon>Bacteria</taxon>
        <taxon>Pseudomonadati</taxon>
        <taxon>Planctomycetota</taxon>
        <taxon>Planctomycetia</taxon>
        <taxon>Pirellulales</taxon>
        <taxon>Lacipirellulaceae</taxon>
        <taxon>Posidoniimonas</taxon>
    </lineage>
</organism>
<proteinExistence type="inferred from homology"/>
<feature type="domain" description="RNA polymerase sigma-70 region 2" evidence="5">
    <location>
        <begin position="20"/>
        <end position="84"/>
    </location>
</feature>
<feature type="domain" description="RNA polymerase sigma factor 70 region 4 type 2" evidence="6">
    <location>
        <begin position="114"/>
        <end position="163"/>
    </location>
</feature>
<dbReference type="GO" id="GO:0006352">
    <property type="term" value="P:DNA-templated transcription initiation"/>
    <property type="evidence" value="ECO:0007669"/>
    <property type="project" value="InterPro"/>
</dbReference>
<accession>A0A5C5YPD6</accession>
<evidence type="ECO:0000313" key="8">
    <source>
        <dbReference type="Proteomes" id="UP000318478"/>
    </source>
</evidence>
<dbReference type="Pfam" id="PF04542">
    <property type="entry name" value="Sigma70_r2"/>
    <property type="match status" value="1"/>
</dbReference>
<keyword evidence="4" id="KW-0804">Transcription</keyword>